<dbReference type="RefSeq" id="WP_091834955.1">
    <property type="nucleotide sequence ID" value="NZ_FNZK01000023.1"/>
</dbReference>
<evidence type="ECO:0000256" key="6">
    <source>
        <dbReference type="ARBA" id="ARBA00022552"/>
    </source>
</evidence>
<dbReference type="NCBIfam" id="TIGR00046">
    <property type="entry name" value="RsmE family RNA methyltransferase"/>
    <property type="match status" value="1"/>
</dbReference>
<dbReference type="EC" id="2.1.1.193" evidence="3 12"/>
<evidence type="ECO:0000313" key="16">
    <source>
        <dbReference type="Proteomes" id="UP000199662"/>
    </source>
</evidence>
<comment type="catalytic activity">
    <reaction evidence="11 12">
        <text>uridine(1498) in 16S rRNA + S-adenosyl-L-methionine = N(3)-methyluridine(1498) in 16S rRNA + S-adenosyl-L-homocysteine + H(+)</text>
        <dbReference type="Rhea" id="RHEA:42920"/>
        <dbReference type="Rhea" id="RHEA-COMP:10283"/>
        <dbReference type="Rhea" id="RHEA-COMP:10284"/>
        <dbReference type="ChEBI" id="CHEBI:15378"/>
        <dbReference type="ChEBI" id="CHEBI:57856"/>
        <dbReference type="ChEBI" id="CHEBI:59789"/>
        <dbReference type="ChEBI" id="CHEBI:65315"/>
        <dbReference type="ChEBI" id="CHEBI:74502"/>
        <dbReference type="EC" id="2.1.1.193"/>
    </reaction>
</comment>
<dbReference type="GO" id="GO:0070042">
    <property type="term" value="F:rRNA (uridine-N3-)-methyltransferase activity"/>
    <property type="evidence" value="ECO:0007669"/>
    <property type="project" value="TreeGrafter"/>
</dbReference>
<evidence type="ECO:0000256" key="1">
    <source>
        <dbReference type="ARBA" id="ARBA00004496"/>
    </source>
</evidence>
<dbReference type="GO" id="GO:0070475">
    <property type="term" value="P:rRNA base methylation"/>
    <property type="evidence" value="ECO:0007669"/>
    <property type="project" value="TreeGrafter"/>
</dbReference>
<dbReference type="InterPro" id="IPR046887">
    <property type="entry name" value="RsmE_PUA-like"/>
</dbReference>
<dbReference type="InterPro" id="IPR029028">
    <property type="entry name" value="Alpha/beta_knot_MTases"/>
</dbReference>
<dbReference type="PANTHER" id="PTHR30027">
    <property type="entry name" value="RIBOSOMAL RNA SMALL SUBUNIT METHYLTRANSFERASE E"/>
    <property type="match status" value="1"/>
</dbReference>
<dbReference type="Pfam" id="PF20260">
    <property type="entry name" value="PUA_4"/>
    <property type="match status" value="1"/>
</dbReference>
<evidence type="ECO:0000256" key="12">
    <source>
        <dbReference type="PIRNR" id="PIRNR015601"/>
    </source>
</evidence>
<dbReference type="STRING" id="84035.SAMN05660742_12320"/>
<dbReference type="EMBL" id="FNZK01000023">
    <property type="protein sequence ID" value="SEJ90718.1"/>
    <property type="molecule type" value="Genomic_DNA"/>
</dbReference>
<dbReference type="SUPFAM" id="SSF88697">
    <property type="entry name" value="PUA domain-like"/>
    <property type="match status" value="1"/>
</dbReference>
<keyword evidence="5 12" id="KW-0963">Cytoplasm</keyword>
<evidence type="ECO:0000256" key="2">
    <source>
        <dbReference type="ARBA" id="ARBA00005528"/>
    </source>
</evidence>
<evidence type="ECO:0000259" key="14">
    <source>
        <dbReference type="Pfam" id="PF20260"/>
    </source>
</evidence>
<evidence type="ECO:0000256" key="4">
    <source>
        <dbReference type="ARBA" id="ARBA00013673"/>
    </source>
</evidence>
<dbReference type="Pfam" id="PF04452">
    <property type="entry name" value="Methyltrans_RNA"/>
    <property type="match status" value="1"/>
</dbReference>
<proteinExistence type="inferred from homology"/>
<gene>
    <name evidence="15" type="ORF">SAMN05660742_12320</name>
</gene>
<dbReference type="Gene3D" id="3.40.1280.10">
    <property type="match status" value="1"/>
</dbReference>
<accession>A0A1H7CM16</accession>
<evidence type="ECO:0000256" key="8">
    <source>
        <dbReference type="ARBA" id="ARBA00022679"/>
    </source>
</evidence>
<dbReference type="PANTHER" id="PTHR30027:SF3">
    <property type="entry name" value="16S RRNA (URACIL(1498)-N(3))-METHYLTRANSFERASE"/>
    <property type="match status" value="1"/>
</dbReference>
<organism evidence="15 16">
    <name type="scientific">Propionispira arboris</name>
    <dbReference type="NCBI Taxonomy" id="84035"/>
    <lineage>
        <taxon>Bacteria</taxon>
        <taxon>Bacillati</taxon>
        <taxon>Bacillota</taxon>
        <taxon>Negativicutes</taxon>
        <taxon>Selenomonadales</taxon>
        <taxon>Selenomonadaceae</taxon>
        <taxon>Propionispira</taxon>
    </lineage>
</organism>
<evidence type="ECO:0000256" key="11">
    <source>
        <dbReference type="ARBA" id="ARBA00047944"/>
    </source>
</evidence>
<comment type="subcellular location">
    <subcellularLocation>
        <location evidence="1 12">Cytoplasm</location>
    </subcellularLocation>
</comment>
<feature type="domain" description="Ribosomal RNA small subunit methyltransferase E methyltransferase" evidence="13">
    <location>
        <begin position="71"/>
        <end position="235"/>
    </location>
</feature>
<dbReference type="PIRSF" id="PIRSF015601">
    <property type="entry name" value="MTase_slr0722"/>
    <property type="match status" value="1"/>
</dbReference>
<keyword evidence="8 12" id="KW-0808">Transferase</keyword>
<feature type="domain" description="Ribosomal RNA small subunit methyltransferase E PUA-like" evidence="14">
    <location>
        <begin position="16"/>
        <end position="52"/>
    </location>
</feature>
<dbReference type="InterPro" id="IPR006700">
    <property type="entry name" value="RsmE"/>
</dbReference>
<dbReference type="NCBIfam" id="NF008692">
    <property type="entry name" value="PRK11713.1-5"/>
    <property type="match status" value="1"/>
</dbReference>
<dbReference type="AlphaFoldDB" id="A0A1H7CM16"/>
<evidence type="ECO:0000313" key="15">
    <source>
        <dbReference type="EMBL" id="SEJ90718.1"/>
    </source>
</evidence>
<dbReference type="Proteomes" id="UP000199662">
    <property type="component" value="Unassembled WGS sequence"/>
</dbReference>
<keyword evidence="6 12" id="KW-0698">rRNA processing</keyword>
<evidence type="ECO:0000256" key="10">
    <source>
        <dbReference type="ARBA" id="ARBA00025699"/>
    </source>
</evidence>
<dbReference type="GO" id="GO:0005737">
    <property type="term" value="C:cytoplasm"/>
    <property type="evidence" value="ECO:0007669"/>
    <property type="project" value="UniProtKB-SubCell"/>
</dbReference>
<dbReference type="InterPro" id="IPR046886">
    <property type="entry name" value="RsmE_MTase_dom"/>
</dbReference>
<comment type="function">
    <text evidence="10 12">Specifically methylates the N3 position of the uracil ring of uridine 1498 (m3U1498) in 16S rRNA. Acts on the fully assembled 30S ribosomal subunit.</text>
</comment>
<dbReference type="InterPro" id="IPR015947">
    <property type="entry name" value="PUA-like_sf"/>
</dbReference>
<keyword evidence="7 12" id="KW-0489">Methyltransferase</keyword>
<dbReference type="SUPFAM" id="SSF75217">
    <property type="entry name" value="alpha/beta knot"/>
    <property type="match status" value="1"/>
</dbReference>
<evidence type="ECO:0000256" key="5">
    <source>
        <dbReference type="ARBA" id="ARBA00022490"/>
    </source>
</evidence>
<keyword evidence="16" id="KW-1185">Reference proteome</keyword>
<dbReference type="CDD" id="cd18084">
    <property type="entry name" value="RsmE-like"/>
    <property type="match status" value="1"/>
</dbReference>
<protein>
    <recommendedName>
        <fullName evidence="4 12">Ribosomal RNA small subunit methyltransferase E</fullName>
        <ecNumber evidence="3 12">2.1.1.193</ecNumber>
    </recommendedName>
</protein>
<sequence>MRRVFIDGLLADEIKISGTDGHHIMHVLRAKIGQKLVVVDSSQTIAEAEIIAFANGEITLKCLKQMNANTEAPIEVVLAQCLPKADKMDFIAQKAVELGVSSIVPVISTNCVVKYDAAKQIARRTKWQKIADEAAKQCGRTIQPVVEPIVRLKEVLENLDSDIVAFICYEGRADVPIRDFLRHNTARRFFVLIGPEGGFTPEEVELCLKNGVRTVTMGPRILRSETASLVAVSLVMYENGDLGGRSL</sequence>
<evidence type="ECO:0000259" key="13">
    <source>
        <dbReference type="Pfam" id="PF04452"/>
    </source>
</evidence>
<keyword evidence="9 12" id="KW-0949">S-adenosyl-L-methionine</keyword>
<reference evidence="16" key="1">
    <citation type="submission" date="2016-10" db="EMBL/GenBank/DDBJ databases">
        <authorList>
            <person name="Varghese N."/>
            <person name="Submissions S."/>
        </authorList>
    </citation>
    <scope>NUCLEOTIDE SEQUENCE [LARGE SCALE GENOMIC DNA]</scope>
    <source>
        <strain evidence="16">DSM 2179</strain>
    </source>
</reference>
<evidence type="ECO:0000256" key="7">
    <source>
        <dbReference type="ARBA" id="ARBA00022603"/>
    </source>
</evidence>
<evidence type="ECO:0000256" key="3">
    <source>
        <dbReference type="ARBA" id="ARBA00012328"/>
    </source>
</evidence>
<evidence type="ECO:0000256" key="9">
    <source>
        <dbReference type="ARBA" id="ARBA00022691"/>
    </source>
</evidence>
<comment type="similarity">
    <text evidence="2 12">Belongs to the RNA methyltransferase RsmE family.</text>
</comment>
<name>A0A1H7CM16_9FIRM</name>
<dbReference type="InterPro" id="IPR029026">
    <property type="entry name" value="tRNA_m1G_MTases_N"/>
</dbReference>